<evidence type="ECO:0000256" key="14">
    <source>
        <dbReference type="ARBA" id="ARBA00048403"/>
    </source>
</evidence>
<dbReference type="Proteomes" id="UP000298416">
    <property type="component" value="Unassembled WGS sequence"/>
</dbReference>
<keyword evidence="8" id="KW-0479">Metal-binding</keyword>
<organism evidence="16">
    <name type="scientific">Salvia splendens</name>
    <name type="common">Scarlet sage</name>
    <dbReference type="NCBI Taxonomy" id="180675"/>
    <lineage>
        <taxon>Eukaryota</taxon>
        <taxon>Viridiplantae</taxon>
        <taxon>Streptophyta</taxon>
        <taxon>Embryophyta</taxon>
        <taxon>Tracheophyta</taxon>
        <taxon>Spermatophyta</taxon>
        <taxon>Magnoliopsida</taxon>
        <taxon>eudicotyledons</taxon>
        <taxon>Gunneridae</taxon>
        <taxon>Pentapetalae</taxon>
        <taxon>asterids</taxon>
        <taxon>lamiids</taxon>
        <taxon>Lamiales</taxon>
        <taxon>Lamiaceae</taxon>
        <taxon>Nepetoideae</taxon>
        <taxon>Mentheae</taxon>
        <taxon>Salviinae</taxon>
        <taxon>Salvia</taxon>
        <taxon>Salvia subgen. Calosphace</taxon>
        <taxon>core Calosphace</taxon>
    </lineage>
</organism>
<keyword evidence="6" id="KW-0808">Transferase</keyword>
<evidence type="ECO:0000256" key="9">
    <source>
        <dbReference type="ARBA" id="ARBA00023004"/>
    </source>
</evidence>
<evidence type="ECO:0000256" key="10">
    <source>
        <dbReference type="ARBA" id="ARBA00023014"/>
    </source>
</evidence>
<sequence length="490" mass="54788">MAEPIASNELVLQQQQQQQPPPKPRPKRFVKNQIPDSLLNDAALNAAISLLPANYNFEIHKIIWRARSSNATRVALQFPEGLLMYSLVISDILATFAAVTHCFILGDVTYGACCVDDLSARALDVHLLVHFGHSCLVPIDSTTVPVLYIFVEIAINTRKLLHELNFNFSPDQISNFVMAGTIQFSNAIRLVKPELENLGFRVLIPQSKPLSAGEVLGCTAPSVKIQDCAGKDSVIIFVADGRFHLEAFMIANPDIKAFRYDPYLGKLFLEEYDHVGMKENRRKAIERAKGAKTWGIVLGTLGRQGNAAVLNRLEGKMRDKGLDFMVVLISELSPRKIELFGDAVEAWVQIACPRLSIDWGDAFKKPLLTSFEAEIALRDLPGWWERKLECSDSSECGQNEGCCGNGNMQKGVDYPMDYYAQDGGEWNSSYSKKLAHNRGKKDHCFVKGSIFPSLDQIINQAPYRLIPANWDHILPTCRQRQYDDDGDGDR</sequence>
<evidence type="ECO:0000256" key="2">
    <source>
        <dbReference type="ARBA" id="ARBA00005156"/>
    </source>
</evidence>
<reference evidence="16" key="1">
    <citation type="submission" date="2018-01" db="EMBL/GenBank/DDBJ databases">
        <authorList>
            <person name="Mao J.F."/>
        </authorList>
    </citation>
    <scope>NUCLEOTIDE SEQUENCE</scope>
    <source>
        <strain evidence="16">Huo1</strain>
        <tissue evidence="16">Leaf</tissue>
    </source>
</reference>
<dbReference type="SFLD" id="SFLDS00032">
    <property type="entry name" value="Radical_SAM_3-amino-3-carboxyp"/>
    <property type="match status" value="1"/>
</dbReference>
<evidence type="ECO:0000256" key="8">
    <source>
        <dbReference type="ARBA" id="ARBA00022723"/>
    </source>
</evidence>
<accession>A0A8X8WCD1</accession>
<dbReference type="FunFam" id="3.40.50.11860:FF:000002">
    <property type="entry name" value="2-(3-amino-3-carboxypropyl)histidine synthase subunit 1"/>
    <property type="match status" value="1"/>
</dbReference>
<comment type="similarity">
    <text evidence="3">Belongs to the DPH1/DPH2 family. DPH1 subfamily.</text>
</comment>
<evidence type="ECO:0000256" key="3">
    <source>
        <dbReference type="ARBA" id="ARBA00010173"/>
    </source>
</evidence>
<evidence type="ECO:0000256" key="6">
    <source>
        <dbReference type="ARBA" id="ARBA00022679"/>
    </source>
</evidence>
<evidence type="ECO:0000256" key="11">
    <source>
        <dbReference type="ARBA" id="ARBA00031690"/>
    </source>
</evidence>
<keyword evidence="17" id="KW-1185">Reference proteome</keyword>
<protein>
    <recommendedName>
        <fullName evidence="5">2-(3-amino-3-carboxypropyl)histidine synthase subunit 1</fullName>
        <ecNumber evidence="4">2.5.1.108</ecNumber>
    </recommendedName>
    <alternativeName>
        <fullName evidence="12">Diphthamide biosynthesis protein 1</fullName>
    </alternativeName>
    <alternativeName>
        <fullName evidence="13">Diphtheria toxin resistance protein 1</fullName>
    </alternativeName>
    <alternativeName>
        <fullName evidence="11">S-adenosyl-L-methionine:L-histidine 3-amino-3-carboxypropyltransferase 1</fullName>
    </alternativeName>
</protein>
<evidence type="ECO:0000256" key="5">
    <source>
        <dbReference type="ARBA" id="ARBA00021915"/>
    </source>
</evidence>
<reference evidence="16" key="2">
    <citation type="submission" date="2020-08" db="EMBL/GenBank/DDBJ databases">
        <title>Plant Genome Project.</title>
        <authorList>
            <person name="Zhang R.-G."/>
        </authorList>
    </citation>
    <scope>NUCLEOTIDE SEQUENCE</scope>
    <source>
        <strain evidence="16">Huo1</strain>
        <tissue evidence="16">Leaf</tissue>
    </source>
</reference>
<evidence type="ECO:0000256" key="15">
    <source>
        <dbReference type="SAM" id="MobiDB-lite"/>
    </source>
</evidence>
<name>A0A8X8WCD1_SALSN</name>
<dbReference type="Gene3D" id="3.40.50.11860">
    <property type="entry name" value="Diphthamide synthesis DPH1/DPH2 domain 3"/>
    <property type="match status" value="1"/>
</dbReference>
<dbReference type="Pfam" id="PF01866">
    <property type="entry name" value="Diphthamide_syn"/>
    <property type="match status" value="1"/>
</dbReference>
<dbReference type="Gene3D" id="3.40.50.11840">
    <property type="entry name" value="Diphthamide synthesis DPH1/DPH2 domain 1"/>
    <property type="match status" value="1"/>
</dbReference>
<evidence type="ECO:0000313" key="17">
    <source>
        <dbReference type="Proteomes" id="UP000298416"/>
    </source>
</evidence>
<dbReference type="InterPro" id="IPR042265">
    <property type="entry name" value="DPH1/DPH2_3"/>
</dbReference>
<dbReference type="InterPro" id="IPR016435">
    <property type="entry name" value="DPH1/DPH2"/>
</dbReference>
<dbReference type="AlphaFoldDB" id="A0A8X8WCD1"/>
<gene>
    <name evidence="16" type="ORF">SASPL_149195</name>
</gene>
<dbReference type="PANTHER" id="PTHR10762">
    <property type="entry name" value="DIPHTHAMIDE BIOSYNTHESIS PROTEIN"/>
    <property type="match status" value="1"/>
</dbReference>
<evidence type="ECO:0000256" key="13">
    <source>
        <dbReference type="ARBA" id="ARBA00032789"/>
    </source>
</evidence>
<keyword evidence="10" id="KW-0411">Iron-sulfur</keyword>
<dbReference type="GO" id="GO:0051536">
    <property type="term" value="F:iron-sulfur cluster binding"/>
    <property type="evidence" value="ECO:0007669"/>
    <property type="project" value="UniProtKB-KW"/>
</dbReference>
<dbReference type="InterPro" id="IPR042264">
    <property type="entry name" value="DPH1/DPH2_2"/>
</dbReference>
<dbReference type="GO" id="GO:0090560">
    <property type="term" value="F:2-(3-amino-3-carboxypropyl)histidine synthase activity"/>
    <property type="evidence" value="ECO:0007669"/>
    <property type="project" value="UniProtKB-EC"/>
</dbReference>
<comment type="catalytic activity">
    <reaction evidence="14">
        <text>L-histidyl-[translation elongation factor 2] + S-adenosyl-L-methionine = 2-[(3S)-amino-3-carboxypropyl]-L-histidyl-[translation elongation factor 2] + S-methyl-5'-thioadenosine + H(+)</text>
        <dbReference type="Rhea" id="RHEA:36783"/>
        <dbReference type="Rhea" id="RHEA-COMP:9748"/>
        <dbReference type="Rhea" id="RHEA-COMP:9749"/>
        <dbReference type="ChEBI" id="CHEBI:15378"/>
        <dbReference type="ChEBI" id="CHEBI:17509"/>
        <dbReference type="ChEBI" id="CHEBI:29979"/>
        <dbReference type="ChEBI" id="CHEBI:59789"/>
        <dbReference type="ChEBI" id="CHEBI:73995"/>
        <dbReference type="EC" id="2.5.1.108"/>
    </reaction>
</comment>
<dbReference type="FunFam" id="3.40.50.11840:FF:000001">
    <property type="entry name" value="2-(3-amino-3-carboxypropyl)histidine synthase subunit 1"/>
    <property type="match status" value="1"/>
</dbReference>
<evidence type="ECO:0000256" key="1">
    <source>
        <dbReference type="ARBA" id="ARBA00001966"/>
    </source>
</evidence>
<dbReference type="InterPro" id="IPR042263">
    <property type="entry name" value="DPH1/DPH2_1"/>
</dbReference>
<evidence type="ECO:0000256" key="7">
    <source>
        <dbReference type="ARBA" id="ARBA00022691"/>
    </source>
</evidence>
<proteinExistence type="inferred from homology"/>
<dbReference type="FunFam" id="3.40.50.11850:FF:000002">
    <property type="entry name" value="2-(3-amino-3-carboxypropyl)histidine synthase subunit 1"/>
    <property type="match status" value="1"/>
</dbReference>
<dbReference type="EC" id="2.5.1.108" evidence="4"/>
<keyword evidence="7" id="KW-0949">S-adenosyl-L-methionine</keyword>
<keyword evidence="9" id="KW-0408">Iron</keyword>
<comment type="pathway">
    <text evidence="2">Protein modification; peptidyl-diphthamide biosynthesis.</text>
</comment>
<comment type="cofactor">
    <cofactor evidence="1">
        <name>[4Fe-4S] cluster</name>
        <dbReference type="ChEBI" id="CHEBI:49883"/>
    </cofactor>
</comment>
<dbReference type="NCBIfam" id="TIGR00322">
    <property type="entry name" value="diphth2_R"/>
    <property type="match status" value="1"/>
</dbReference>
<dbReference type="PANTHER" id="PTHR10762:SF1">
    <property type="entry name" value="2-(3-AMINO-3-CARBOXYPROPYL)HISTIDINE SYNTHASE SUBUNIT 1"/>
    <property type="match status" value="1"/>
</dbReference>
<dbReference type="GO" id="GO:0046872">
    <property type="term" value="F:metal ion binding"/>
    <property type="evidence" value="ECO:0007669"/>
    <property type="project" value="UniProtKB-KW"/>
</dbReference>
<comment type="caution">
    <text evidence="16">The sequence shown here is derived from an EMBL/GenBank/DDBJ whole genome shotgun (WGS) entry which is preliminary data.</text>
</comment>
<evidence type="ECO:0000256" key="12">
    <source>
        <dbReference type="ARBA" id="ARBA00032574"/>
    </source>
</evidence>
<evidence type="ECO:0000256" key="4">
    <source>
        <dbReference type="ARBA" id="ARBA00012221"/>
    </source>
</evidence>
<dbReference type="GO" id="GO:0017183">
    <property type="term" value="P:protein histidyl modification to diphthamide"/>
    <property type="evidence" value="ECO:0007669"/>
    <property type="project" value="InterPro"/>
</dbReference>
<dbReference type="EMBL" id="PNBA02000019">
    <property type="protein sequence ID" value="KAG6391441.1"/>
    <property type="molecule type" value="Genomic_DNA"/>
</dbReference>
<evidence type="ECO:0000313" key="16">
    <source>
        <dbReference type="EMBL" id="KAG6391441.1"/>
    </source>
</evidence>
<dbReference type="Gene3D" id="3.40.50.11850">
    <property type="entry name" value="Diphthamide synthesis DPH1/DPH2 domain 2"/>
    <property type="match status" value="1"/>
</dbReference>
<feature type="region of interest" description="Disordered" evidence="15">
    <location>
        <begin position="1"/>
        <end position="27"/>
    </location>
</feature>